<comment type="caution">
    <text evidence="2">The sequence shown here is derived from an EMBL/GenBank/DDBJ whole genome shotgun (WGS) entry which is preliminary data.</text>
</comment>
<evidence type="ECO:0000313" key="3">
    <source>
        <dbReference type="Proteomes" id="UP000011944"/>
    </source>
</evidence>
<reference evidence="2 3" key="2">
    <citation type="submission" date="2013-03" db="EMBL/GenBank/DDBJ databases">
        <title>Diversity in Clostridium botulinum.</title>
        <authorList>
            <person name="Timme R.E."/>
            <person name="Allard M."/>
            <person name="Luo Y."/>
            <person name="Strain E."/>
            <person name="Gonzalez-Escalona N."/>
            <person name="Brown E."/>
        </authorList>
    </citation>
    <scope>NUCLEOTIDE SEQUENCE [LARGE SCALE GENOMIC DNA]</scope>
    <source>
        <strain evidence="2 3">CFSAN001627</strain>
    </source>
</reference>
<proteinExistence type="predicted"/>
<dbReference type="PATRIC" id="fig|1232189.3.peg.1335"/>
<evidence type="ECO:0000313" key="2">
    <source>
        <dbReference type="EMBL" id="EKN42193.1"/>
    </source>
</evidence>
<name>M1ZXY2_CLOBO</name>
<accession>M1ZXY2</accession>
<evidence type="ECO:0000256" key="1">
    <source>
        <dbReference type="SAM" id="Coils"/>
    </source>
</evidence>
<dbReference type="Proteomes" id="UP000011944">
    <property type="component" value="Unassembled WGS sequence"/>
</dbReference>
<sequence length="215" mass="25735">MSKYNDEKSNEYGLSANRFFVEEISLFAKDDTIKNISEIINFSNKNWDSVEDYILVALNDLLDYNLEEFEKNSLKNNIVLSKKAIKILINLKELDISPRIDRYISEILHNEGNMDLDKYNKILERIHMEVKHNFDYDTFLDDMDYDFYETEVYNDKEDILKDLENLKNEVSLIQNNNYEEFIGQEELDKIILRTKIKIITIYYIKIETLLKIKKI</sequence>
<dbReference type="AlphaFoldDB" id="M1ZXY2"/>
<keyword evidence="1" id="KW-0175">Coiled coil</keyword>
<feature type="coiled-coil region" evidence="1">
    <location>
        <begin position="149"/>
        <end position="176"/>
    </location>
</feature>
<dbReference type="EMBL" id="AMXI01000480">
    <property type="protein sequence ID" value="EKN42193.1"/>
    <property type="molecule type" value="Genomic_DNA"/>
</dbReference>
<organism evidence="2 3">
    <name type="scientific">Clostridium botulinum CFSAN001627</name>
    <dbReference type="NCBI Taxonomy" id="1232189"/>
    <lineage>
        <taxon>Bacteria</taxon>
        <taxon>Bacillati</taxon>
        <taxon>Bacillota</taxon>
        <taxon>Clostridia</taxon>
        <taxon>Eubacteriales</taxon>
        <taxon>Clostridiaceae</taxon>
        <taxon>Clostridium</taxon>
    </lineage>
</organism>
<gene>
    <name evidence="2" type="ORF">CFSAN001627_08362</name>
</gene>
<protein>
    <submittedName>
        <fullName evidence="2">Uncharacterized protein</fullName>
    </submittedName>
</protein>
<reference evidence="2 3" key="1">
    <citation type="submission" date="2012-10" db="EMBL/GenBank/DDBJ databases">
        <authorList>
            <person name="Strain E.A."/>
            <person name="Brown E."/>
            <person name="Allard M.W."/>
            <person name="Gonzalez-Escalona N."/>
            <person name="Timme R."/>
        </authorList>
    </citation>
    <scope>NUCLEOTIDE SEQUENCE [LARGE SCALE GENOMIC DNA]</scope>
    <source>
        <strain evidence="2 3">CFSAN001627</strain>
    </source>
</reference>